<keyword evidence="2" id="KW-1185">Reference proteome</keyword>
<reference evidence="1 2" key="1">
    <citation type="submission" date="2019-01" db="EMBL/GenBank/DDBJ databases">
        <title>Genomic insights into a novel species Rhodoferax sp.</title>
        <authorList>
            <person name="Jin L."/>
        </authorList>
    </citation>
    <scope>NUCLEOTIDE SEQUENCE [LARGE SCALE GENOMIC DNA]</scope>
    <source>
        <strain evidence="1 2">CHu59-6-5</strain>
    </source>
</reference>
<dbReference type="RefSeq" id="WP_142819991.1">
    <property type="nucleotide sequence ID" value="NZ_CP035503.1"/>
</dbReference>
<dbReference type="AlphaFoldDB" id="A0A515DDU3"/>
<sequence>MRPDHFHTQSTGADEEALRTAFLKCRALMQQRACSTMGLAVHSKNNLEGVVCNVFGDSVIRVLDRDNRLELKGITTQLLTEKIRVRRLEGPVLAAFVNPEKLDRIVSCDGVTDIVFVPWTAEELVAYLKAHPLSEEIGFPPA</sequence>
<organism evidence="1 2">
    <name type="scientific">Rhodoferax sediminis</name>
    <dbReference type="NCBI Taxonomy" id="2509614"/>
    <lineage>
        <taxon>Bacteria</taxon>
        <taxon>Pseudomonadati</taxon>
        <taxon>Pseudomonadota</taxon>
        <taxon>Betaproteobacteria</taxon>
        <taxon>Burkholderiales</taxon>
        <taxon>Comamonadaceae</taxon>
        <taxon>Rhodoferax</taxon>
    </lineage>
</organism>
<protein>
    <submittedName>
        <fullName evidence="1">Protein phosphatase 2C family protein</fullName>
    </submittedName>
</protein>
<evidence type="ECO:0000313" key="1">
    <source>
        <dbReference type="EMBL" id="QDL38550.1"/>
    </source>
</evidence>
<dbReference type="EMBL" id="CP035503">
    <property type="protein sequence ID" value="QDL38550.1"/>
    <property type="molecule type" value="Genomic_DNA"/>
</dbReference>
<name>A0A515DDU3_9BURK</name>
<gene>
    <name evidence="1" type="ORF">EUB48_15575</name>
</gene>
<dbReference type="OrthoDB" id="255953at2"/>
<dbReference type="Proteomes" id="UP000316798">
    <property type="component" value="Chromosome"/>
</dbReference>
<accession>A0A515DDU3</accession>
<evidence type="ECO:0000313" key="2">
    <source>
        <dbReference type="Proteomes" id="UP000316798"/>
    </source>
</evidence>
<proteinExistence type="predicted"/>
<dbReference type="KEGG" id="rhf:EUB48_15575"/>